<evidence type="ECO:0000313" key="3">
    <source>
        <dbReference type="EMBL" id="AXV08702.1"/>
    </source>
</evidence>
<evidence type="ECO:0000313" key="4">
    <source>
        <dbReference type="Proteomes" id="UP000264006"/>
    </source>
</evidence>
<dbReference type="OrthoDB" id="5241778at2"/>
<accession>A0A346Y2K5</accession>
<proteinExistence type="predicted"/>
<dbReference type="GO" id="GO:0016705">
    <property type="term" value="F:oxidoreductase activity, acting on paired donors, with incorporation or reduction of molecular oxygen"/>
    <property type="evidence" value="ECO:0007669"/>
    <property type="project" value="InterPro"/>
</dbReference>
<dbReference type="InterPro" id="IPR050564">
    <property type="entry name" value="F420-G6PD/mer"/>
</dbReference>
<keyword evidence="4" id="KW-1185">Reference proteome</keyword>
<dbReference type="CDD" id="cd01097">
    <property type="entry name" value="Tetrahydromethanopterin_reductase"/>
    <property type="match status" value="1"/>
</dbReference>
<dbReference type="KEGG" id="euz:DVS28_a4034"/>
<dbReference type="InterPro" id="IPR036661">
    <property type="entry name" value="Luciferase-like_sf"/>
</dbReference>
<organism evidence="3 4">
    <name type="scientific">Euzebya pacifica</name>
    <dbReference type="NCBI Taxonomy" id="1608957"/>
    <lineage>
        <taxon>Bacteria</taxon>
        <taxon>Bacillati</taxon>
        <taxon>Actinomycetota</taxon>
        <taxon>Nitriliruptoria</taxon>
        <taxon>Euzebyales</taxon>
    </lineage>
</organism>
<dbReference type="AlphaFoldDB" id="A0A346Y2K5"/>
<dbReference type="Proteomes" id="UP000264006">
    <property type="component" value="Chromosome"/>
</dbReference>
<dbReference type="InterPro" id="IPR011251">
    <property type="entry name" value="Luciferase-like_dom"/>
</dbReference>
<sequence>MRLGLNLGYSGSSIDNALPLVQHADEVGIDSVWAAEAYGSDAVTVLSYIAAKTENIKLGSAILQMPGRTPANTAMTAMTLDALSHGRMLLGLGLSGPQVVEGWHGVPYGKPLTRTREYVEIVRTIIKREEALEFKGEEYQIPYVGEGATGLGKPLKSILHPVRNEIPIYLASIGPKNIQLTAEIADGWLPIFYSPEREDIFNENLDAGFSEVGRDGSDFDIAPTCYVAMGDDVAACRDMLRPMFALYIGGMGAKGKNFYYNLACRYGFEEAATQIQDLYLEGKKGEATALVPDALVDECALVGPMDRIVDRLDAWKESRVGTLILGTMQPEVLEPLVNAL</sequence>
<dbReference type="Pfam" id="PF00296">
    <property type="entry name" value="Bac_luciferase"/>
    <property type="match status" value="1"/>
</dbReference>
<dbReference type="Gene3D" id="3.20.20.30">
    <property type="entry name" value="Luciferase-like domain"/>
    <property type="match status" value="1"/>
</dbReference>
<dbReference type="EMBL" id="CP031165">
    <property type="protein sequence ID" value="AXV08702.1"/>
    <property type="molecule type" value="Genomic_DNA"/>
</dbReference>
<evidence type="ECO:0000259" key="2">
    <source>
        <dbReference type="Pfam" id="PF00296"/>
    </source>
</evidence>
<dbReference type="SUPFAM" id="SSF51679">
    <property type="entry name" value="Bacterial luciferase-like"/>
    <property type="match status" value="1"/>
</dbReference>
<reference evidence="3 4" key="1">
    <citation type="submission" date="2018-09" db="EMBL/GenBank/DDBJ databases">
        <title>Complete genome sequence of Euzebya sp. DY32-46 isolated from seawater of Pacific Ocean.</title>
        <authorList>
            <person name="Xu L."/>
            <person name="Wu Y.-H."/>
            <person name="Xu X.-W."/>
        </authorList>
    </citation>
    <scope>NUCLEOTIDE SEQUENCE [LARGE SCALE GENOMIC DNA]</scope>
    <source>
        <strain evidence="3 4">DY32-46</strain>
    </source>
</reference>
<dbReference type="NCBIfam" id="TIGR03559">
    <property type="entry name" value="F420_Rv3520c"/>
    <property type="match status" value="1"/>
</dbReference>
<evidence type="ECO:0000256" key="1">
    <source>
        <dbReference type="ARBA" id="ARBA00023002"/>
    </source>
</evidence>
<gene>
    <name evidence="3" type="ORF">DVS28_a4034</name>
</gene>
<keyword evidence="1" id="KW-0560">Oxidoreductase</keyword>
<name>A0A346Y2K5_9ACTN</name>
<dbReference type="RefSeq" id="WP_114593008.1">
    <property type="nucleotide sequence ID" value="NZ_CP031165.1"/>
</dbReference>
<feature type="domain" description="Luciferase-like" evidence="2">
    <location>
        <begin position="9"/>
        <end position="320"/>
    </location>
</feature>
<dbReference type="PANTHER" id="PTHR43244">
    <property type="match status" value="1"/>
</dbReference>
<dbReference type="InterPro" id="IPR019951">
    <property type="entry name" value="F420_OxRdatse_Rv3520c_pred"/>
</dbReference>
<protein>
    <submittedName>
        <fullName evidence="3">N5,N10-methylenetetrahydromethanopterin reductase-related protein, MSMEG1563 family</fullName>
    </submittedName>
</protein>
<dbReference type="PANTHER" id="PTHR43244:SF1">
    <property type="entry name" value="5,10-METHYLENETETRAHYDROMETHANOPTERIN REDUCTASE"/>
    <property type="match status" value="1"/>
</dbReference>